<evidence type="ECO:0000259" key="4">
    <source>
        <dbReference type="PROSITE" id="PS50836"/>
    </source>
</evidence>
<dbReference type="Pfam" id="PF10517">
    <property type="entry name" value="DM13"/>
    <property type="match status" value="1"/>
</dbReference>
<dbReference type="EMBL" id="KQ461003">
    <property type="protein sequence ID" value="KPJ10034.1"/>
    <property type="molecule type" value="Genomic_DNA"/>
</dbReference>
<dbReference type="SMART" id="SM00664">
    <property type="entry name" value="DoH"/>
    <property type="match status" value="1"/>
</dbReference>
<protein>
    <submittedName>
        <fullName evidence="6">DOMON domain-containing protein CG14681</fullName>
    </submittedName>
</protein>
<dbReference type="PANTHER" id="PTHR24036">
    <property type="entry name" value="SKELETOR-RELATED"/>
    <property type="match status" value="1"/>
</dbReference>
<feature type="compositionally biased region" description="Polar residues" evidence="3">
    <location>
        <begin position="1053"/>
        <end position="1070"/>
    </location>
</feature>
<organism evidence="6 7">
    <name type="scientific">Papilio machaon</name>
    <name type="common">Old World swallowtail butterfly</name>
    <dbReference type="NCBI Taxonomy" id="76193"/>
    <lineage>
        <taxon>Eukaryota</taxon>
        <taxon>Metazoa</taxon>
        <taxon>Ecdysozoa</taxon>
        <taxon>Arthropoda</taxon>
        <taxon>Hexapoda</taxon>
        <taxon>Insecta</taxon>
        <taxon>Pterygota</taxon>
        <taxon>Neoptera</taxon>
        <taxon>Endopterygota</taxon>
        <taxon>Lepidoptera</taxon>
        <taxon>Glossata</taxon>
        <taxon>Ditrysia</taxon>
        <taxon>Papilionoidea</taxon>
        <taxon>Papilionidae</taxon>
        <taxon>Papilioninae</taxon>
        <taxon>Papilio</taxon>
    </lineage>
</organism>
<dbReference type="InterPro" id="IPR052126">
    <property type="entry name" value="Spindle_Org/Thrombomodulin"/>
</dbReference>
<evidence type="ECO:0000256" key="2">
    <source>
        <dbReference type="SAM" id="Coils"/>
    </source>
</evidence>
<feature type="region of interest" description="Disordered" evidence="3">
    <location>
        <begin position="1460"/>
        <end position="1516"/>
    </location>
</feature>
<feature type="compositionally biased region" description="Low complexity" evidence="3">
    <location>
        <begin position="133"/>
        <end position="151"/>
    </location>
</feature>
<dbReference type="PROSITE" id="PS51549">
    <property type="entry name" value="DM13"/>
    <property type="match status" value="1"/>
</dbReference>
<evidence type="ECO:0000256" key="1">
    <source>
        <dbReference type="ARBA" id="ARBA00022737"/>
    </source>
</evidence>
<evidence type="ECO:0000256" key="3">
    <source>
        <dbReference type="SAM" id="MobiDB-lite"/>
    </source>
</evidence>
<feature type="region of interest" description="Disordered" evidence="3">
    <location>
        <begin position="1182"/>
        <end position="1209"/>
    </location>
</feature>
<dbReference type="FunCoup" id="A0A0N1IFM2">
    <property type="interactions" value="32"/>
</dbReference>
<dbReference type="Proteomes" id="UP000053240">
    <property type="component" value="Unassembled WGS sequence"/>
</dbReference>
<accession>A0A0N1IFM2</accession>
<feature type="compositionally biased region" description="Acidic residues" evidence="3">
    <location>
        <begin position="1496"/>
        <end position="1508"/>
    </location>
</feature>
<keyword evidence="1" id="KW-0677">Repeat</keyword>
<evidence type="ECO:0000313" key="6">
    <source>
        <dbReference type="EMBL" id="KPJ10034.1"/>
    </source>
</evidence>
<feature type="compositionally biased region" description="Basic and acidic residues" evidence="3">
    <location>
        <begin position="547"/>
        <end position="556"/>
    </location>
</feature>
<feature type="domain" description="DM13" evidence="5">
    <location>
        <begin position="1"/>
        <end position="92"/>
    </location>
</feature>
<feature type="compositionally biased region" description="Polar residues" evidence="3">
    <location>
        <begin position="1196"/>
        <end position="1206"/>
    </location>
</feature>
<dbReference type="InterPro" id="IPR045266">
    <property type="entry name" value="DOH_DOMON"/>
</dbReference>
<feature type="region of interest" description="Disordered" evidence="3">
    <location>
        <begin position="113"/>
        <end position="242"/>
    </location>
</feature>
<feature type="domain" description="DOMON" evidence="4">
    <location>
        <begin position="377"/>
        <end position="509"/>
    </location>
</feature>
<dbReference type="PANTHER" id="PTHR24036:SF13">
    <property type="entry name" value="PROTEIN SKELETOR, ISOFORMS D_E"/>
    <property type="match status" value="1"/>
</dbReference>
<keyword evidence="7" id="KW-1185">Reference proteome</keyword>
<sequence length="1576" mass="177073">MAERAAAAAAVLMQVVTMIMLFYAKFWVGRGENPSPQGIRIPDENGKEEPLRKYDNKTIVLTLPGELTVFDIGHFGVWCEAFTVDFGHIVLPRAALANVPPSLKMLGVSPQSRNKALAGPVSPATQSPPRPAAPLARLRATTYRPARLGAGPPLPLPARPVHRPHTRRADTYAASSQQLLDDPRPLNKDRHDHEDATHDEKQHYEREKEYFDLANDQPQYRGQSPEISNYQSAQREREQRPERYRYLNRENQELLRQQELYEQQRRDLEQQLLRQQEHYRLEQEPYRHRLLRREWQDSPVVTVQRSLVLDSEEVGAHPQASRDPSIIHCVTAAAVSAASETSVGQLHIYLHKVRGVAALLIVLSPATRRPPLLKDNRTFEVRWAVAGDSIVLQLVAKLEDGDYMSFGISGHPGRSQMVGGDVAVVHINQTTLRGCAEDYYLDAKSQCAGDHGSCPDERLAENTNSVRLLNAALVNGYSIVTYQRPLRAADRLDLPVLTNSSQPVIWAIGPLNGENEVSYHHHYTKGDKFIEFGRPPVWNCPMPDSEEEHRRDHEEAQNNPRPPPPPQKNEHQVTAIRPRPVPTPKPVPKVVPWEIPGIQCYEPPDGVFYAQMGPTGGKQGYSAITGHVGWGIAWYINGLLVPEVTLVRGRKYTFVVEGGSDPAQPARYHPFYITNDPVGGYYHKSDEEKKGVEIYAGVRRTRTGELIPTGVGRLCNWTPDASGPEADEFPSFGAYQRSLTLVCEEGSPGVVTWTPDRNTPDTVYYQCFTHRHLGWKIRVVDECDLAEGEGEESRLMESVVLPDMFSEESAQVPARLALDDQFLDERKKFEKIINMKKNYNNFSSPKDVFSREVVPQRNHLYSSGTEYELPISKLQIKEVIEAVESLEEMTMNEMKRNGTQHPPPSQRPGQYQVYEDTREVAPEQPVLEGDEYVVQMGLVPESFLLPPARKPVTLQSVMRPGAPSKPPPSGMRPHFRRPIPPEITFHRPGPHMNQKGNNGGYPLAMPQPHPSNGIKNQKPFNKFPNARLPPMSRPPLNIPPMKSMPPLRHTKPSHQTPQMYHQSGSKPVNPSDQSIVFGKLGHNIPSPTQSQTLSLGKTDIIANQVVKSQITLPGTSDSVAQFSTPQLFSVKPQGPGQIIFGKPVENPVPLDQEMMQTKQQPTSPKYISDFHPTPTSHINTYKEQPQQQDEIKSSDFIGQSTESSTLAPAINTGFKPDSIVIESGFKPIIREPLMAGEDRIADSEVSNVHRREDTDVLEDYEDSPQYITNQALSLHIPSDKLTETFEPMFIPSPPDHLLSTNDTTKEIFPKNHAKEDRPHPVYVKTESELNALFSKKNMNKVMSSDLVMESDRVSPQYLPPDPKLPKEHAQKLSVEQTFTTYDGKTISAATLTSLPDINKVNTKLFSSKLPANTELLLKMPQFGPFKGEIPPPVDEHIKKDSLHSSRLPVTHLKLISSLVPKETNTHINETPDGGNHKINTRHKNENSNKHSIFQDTEYDSEENSDDDNENKHRSKRNIRMVHLQADKETDTSLNNFHLEGAVEDQSQIFVVAAAHSGTRCVWTVNLILLILYLKLS</sequence>
<dbReference type="InParanoid" id="A0A0N1IFM2"/>
<dbReference type="CDD" id="cd09631">
    <property type="entry name" value="DOMON_DOH"/>
    <property type="match status" value="1"/>
</dbReference>
<evidence type="ECO:0000259" key="5">
    <source>
        <dbReference type="PROSITE" id="PS51549"/>
    </source>
</evidence>
<feature type="region of interest" description="Disordered" evidence="3">
    <location>
        <begin position="957"/>
        <end position="1070"/>
    </location>
</feature>
<keyword evidence="2" id="KW-0175">Coiled coil</keyword>
<proteinExistence type="predicted"/>
<gene>
    <name evidence="6" type="ORF">RR48_03822</name>
</gene>
<dbReference type="InterPro" id="IPR005018">
    <property type="entry name" value="DOMON_domain"/>
</dbReference>
<dbReference type="Pfam" id="PF25489">
    <property type="entry name" value="At5g54830"/>
    <property type="match status" value="1"/>
</dbReference>
<name>A0A0N1IFM2_PAPMA</name>
<feature type="compositionally biased region" description="Polar residues" evidence="3">
    <location>
        <begin position="216"/>
        <end position="233"/>
    </location>
</feature>
<feature type="coiled-coil region" evidence="2">
    <location>
        <begin position="244"/>
        <end position="278"/>
    </location>
</feature>
<dbReference type="PROSITE" id="PS50836">
    <property type="entry name" value="DOMON"/>
    <property type="match status" value="1"/>
</dbReference>
<feature type="region of interest" description="Disordered" evidence="3">
    <location>
        <begin position="540"/>
        <end position="585"/>
    </location>
</feature>
<evidence type="ECO:0000313" key="7">
    <source>
        <dbReference type="Proteomes" id="UP000053240"/>
    </source>
</evidence>
<feature type="compositionally biased region" description="Basic and acidic residues" evidence="3">
    <location>
        <begin position="181"/>
        <end position="211"/>
    </location>
</feature>
<dbReference type="SMART" id="SM00686">
    <property type="entry name" value="DM13"/>
    <property type="match status" value="1"/>
</dbReference>
<dbReference type="InterPro" id="IPR057443">
    <property type="entry name" value="At5g54830-like"/>
</dbReference>
<dbReference type="InterPro" id="IPR019545">
    <property type="entry name" value="DM13_domain"/>
</dbReference>
<dbReference type="STRING" id="76193.A0A0N1IFM2"/>
<reference evidence="6 7" key="1">
    <citation type="journal article" date="2015" name="Nat. Commun.">
        <title>Outbred genome sequencing and CRISPR/Cas9 gene editing in butterflies.</title>
        <authorList>
            <person name="Li X."/>
            <person name="Fan D."/>
            <person name="Zhang W."/>
            <person name="Liu G."/>
            <person name="Zhang L."/>
            <person name="Zhao L."/>
            <person name="Fang X."/>
            <person name="Chen L."/>
            <person name="Dong Y."/>
            <person name="Chen Y."/>
            <person name="Ding Y."/>
            <person name="Zhao R."/>
            <person name="Feng M."/>
            <person name="Zhu Y."/>
            <person name="Feng Y."/>
            <person name="Jiang X."/>
            <person name="Zhu D."/>
            <person name="Xiang H."/>
            <person name="Feng X."/>
            <person name="Li S."/>
            <person name="Wang J."/>
            <person name="Zhang G."/>
            <person name="Kronforst M.R."/>
            <person name="Wang W."/>
        </authorList>
    </citation>
    <scope>NUCLEOTIDE SEQUENCE [LARGE SCALE GENOMIC DNA]</scope>
    <source>
        <strain evidence="6">Ya'a_city_454_Pm</strain>
        <tissue evidence="6">Whole body</tissue>
    </source>
</reference>
<dbReference type="Pfam" id="PF03351">
    <property type="entry name" value="DOMON"/>
    <property type="match status" value="1"/>
</dbReference>